<evidence type="ECO:0000313" key="4">
    <source>
        <dbReference type="Proteomes" id="UP000479692"/>
    </source>
</evidence>
<dbReference type="InterPro" id="IPR035224">
    <property type="entry name" value="Usher_TcfC"/>
</dbReference>
<dbReference type="Pfam" id="PF17271">
    <property type="entry name" value="Usher_TcfC"/>
    <property type="match status" value="1"/>
</dbReference>
<comment type="caution">
    <text evidence="3">The sequence shown here is derived from an EMBL/GenBank/DDBJ whole genome shotgun (WGS) entry which is preliminary data.</text>
</comment>
<evidence type="ECO:0000259" key="2">
    <source>
        <dbReference type="Pfam" id="PF17271"/>
    </source>
</evidence>
<sequence>MPRRLLLSIAISYCLAEEAMAGMLTHSDVPAGFESLVDGQVERVEVRIAGTSLGLHPVLVRPDSLHFEDASRLAQNMIDAGVTASVESLLVALGRQMPANRHLACGDAAVIETQCGYVTTEQVAAIFDESKGVVELFANPAWLPSAAARRSRWVAPTPAVNALVHRHGFNYSDNADYRAFSANGIGALGLGERGHFGFEWQYSHNRREGAGESHFAFDDAYYRHDLDRTHYVQAGRMDMHGLASPLGGSFQLALMPLGRIDGVRAGTTLAWVDQEQAGHGTPVTVVLSQRARVDAFRGSQLLSTSYLDAGMQSIDTRMFPVGSYPVTLRVIENGRETRSETVAFSRSGGEGLGSDQWQWFAQGGRVVDVPGDAKSRDVAQFGVRLPTMRGASLSNATTVFDSRRAYNETRLDWHVLTGLGAWTISAGALIGSDGTRGDLQQLSIGRTVAWNLYRQAMRAKDCRVVEDWPAPRGCHSSLTSTISLPLAGGSLTAGYTYGGADQFAAPWHDPLSPHLDYGVSRQRNEGYDATFARAFSVQGGFVSLRMGAYRREAGNVTDDGVHASVSFSRHRNASQATRASVHQTASVDARTSRNGDDGAQLRGSQTHRWEGATRREVTVSAAADTDSLWEAGIDGRIDGRYGTAGATAFHYDTQMGSSVAWTANHTGSFAVSRNGAFLGAGAPGGNPGAGVVVHVNNSSRAYPKGSVAAKVAGASSGDVQLGFGESMLVPMEGYTAARTHVADGDGSRQSLGTVVSGAGRRDWFLQPGKLGVQQIEATLTMTYVGRLVDAREQPLSHVLLLESPTGQTGEDGSFIAEFDGHPARIFALDPLQLHVCDVAAPDAVAAVQRLGTTRCRVGSVDELPLELRDGERFKRWALRRVANLQANIEQGEP</sequence>
<evidence type="ECO:0000259" key="1">
    <source>
        <dbReference type="Pfam" id="PF16967"/>
    </source>
</evidence>
<proteinExistence type="predicted"/>
<feature type="domain" description="TcfC Usher-like barrel" evidence="2">
    <location>
        <begin position="357"/>
        <end position="759"/>
    </location>
</feature>
<accession>A0A7C9LZX6</accession>
<dbReference type="InterPro" id="IPR032636">
    <property type="entry name" value="Pilus_assem_E-set-like_dom"/>
</dbReference>
<dbReference type="RefSeq" id="WP_156640248.1">
    <property type="nucleotide sequence ID" value="NZ_WOXT01000001.1"/>
</dbReference>
<evidence type="ECO:0008006" key="5">
    <source>
        <dbReference type="Google" id="ProtNLM"/>
    </source>
</evidence>
<dbReference type="Proteomes" id="UP000479692">
    <property type="component" value="Unassembled WGS sequence"/>
</dbReference>
<feature type="domain" description="Pilus assembly protein E-set like" evidence="1">
    <location>
        <begin position="280"/>
        <end position="344"/>
    </location>
</feature>
<dbReference type="Pfam" id="PF16967">
    <property type="entry name" value="TcfC"/>
    <property type="match status" value="1"/>
</dbReference>
<keyword evidence="4" id="KW-1185">Reference proteome</keyword>
<name>A0A7C9LZX6_9GAMM</name>
<dbReference type="AlphaFoldDB" id="A0A7C9LZX6"/>
<gene>
    <name evidence="3" type="ORF">GN331_03210</name>
</gene>
<evidence type="ECO:0000313" key="3">
    <source>
        <dbReference type="EMBL" id="MUV13208.1"/>
    </source>
</evidence>
<dbReference type="EMBL" id="WOXT01000001">
    <property type="protein sequence ID" value="MUV13208.1"/>
    <property type="molecule type" value="Genomic_DNA"/>
</dbReference>
<protein>
    <recommendedName>
        <fullName evidence="5">Fimbrial protein</fullName>
    </recommendedName>
</protein>
<organism evidence="3 4">
    <name type="scientific">Noviluteimonas gilva</name>
    <dbReference type="NCBI Taxonomy" id="2682097"/>
    <lineage>
        <taxon>Bacteria</taxon>
        <taxon>Pseudomonadati</taxon>
        <taxon>Pseudomonadota</taxon>
        <taxon>Gammaproteobacteria</taxon>
        <taxon>Lysobacterales</taxon>
        <taxon>Lysobacteraceae</taxon>
        <taxon>Noviluteimonas</taxon>
    </lineage>
</organism>
<reference evidence="3 4" key="1">
    <citation type="submission" date="2019-12" db="EMBL/GenBank/DDBJ databases">
        <authorList>
            <person name="Xu J."/>
        </authorList>
    </citation>
    <scope>NUCLEOTIDE SEQUENCE [LARGE SCALE GENOMIC DNA]</scope>
    <source>
        <strain evidence="3 4">HX-5-24</strain>
    </source>
</reference>